<dbReference type="InterPro" id="IPR004474">
    <property type="entry name" value="LytR_CpsA_psr"/>
</dbReference>
<accession>A0ABV6US53</accession>
<dbReference type="RefSeq" id="WP_030264089.1">
    <property type="nucleotide sequence ID" value="NZ_JBHEZZ010000014.1"/>
</dbReference>
<dbReference type="Pfam" id="PF13399">
    <property type="entry name" value="LytR_C"/>
    <property type="match status" value="1"/>
</dbReference>
<dbReference type="InterPro" id="IPR027381">
    <property type="entry name" value="LytR/CpsA/Psr_C"/>
</dbReference>
<evidence type="ECO:0000313" key="6">
    <source>
        <dbReference type="Proteomes" id="UP001592528"/>
    </source>
</evidence>
<proteinExistence type="inferred from homology"/>
<reference evidence="5 6" key="1">
    <citation type="submission" date="2024-09" db="EMBL/GenBank/DDBJ databases">
        <authorList>
            <person name="Lee S.D."/>
        </authorList>
    </citation>
    <scope>NUCLEOTIDE SEQUENCE [LARGE SCALE GENOMIC DNA]</scope>
    <source>
        <strain evidence="5 6">N1-5</strain>
    </source>
</reference>
<dbReference type="Gene3D" id="3.40.630.190">
    <property type="entry name" value="LCP protein"/>
    <property type="match status" value="1"/>
</dbReference>
<dbReference type="Pfam" id="PF03816">
    <property type="entry name" value="LytR_cpsA_psr"/>
    <property type="match status" value="1"/>
</dbReference>
<feature type="compositionally biased region" description="Basic residues" evidence="2">
    <location>
        <begin position="13"/>
        <end position="30"/>
    </location>
</feature>
<evidence type="ECO:0000259" key="4">
    <source>
        <dbReference type="Pfam" id="PF13399"/>
    </source>
</evidence>
<evidence type="ECO:0000256" key="1">
    <source>
        <dbReference type="ARBA" id="ARBA00006068"/>
    </source>
</evidence>
<dbReference type="EMBL" id="JBHEZZ010000014">
    <property type="protein sequence ID" value="MFC1404269.1"/>
    <property type="molecule type" value="Genomic_DNA"/>
</dbReference>
<keyword evidence="6" id="KW-1185">Reference proteome</keyword>
<dbReference type="PANTHER" id="PTHR33392:SF6">
    <property type="entry name" value="POLYISOPRENYL-TEICHOIC ACID--PEPTIDOGLYCAN TEICHOIC ACID TRANSFERASE TAGU"/>
    <property type="match status" value="1"/>
</dbReference>
<dbReference type="Proteomes" id="UP001592528">
    <property type="component" value="Unassembled WGS sequence"/>
</dbReference>
<gene>
    <name evidence="5" type="ORF">ACEZDJ_23535</name>
</gene>
<feature type="region of interest" description="Disordered" evidence="2">
    <location>
        <begin position="1"/>
        <end position="30"/>
    </location>
</feature>
<comment type="similarity">
    <text evidence="1">Belongs to the LytR/CpsA/Psr (LCP) family.</text>
</comment>
<dbReference type="InterPro" id="IPR050922">
    <property type="entry name" value="LytR/CpsA/Psr_CW_biosynth"/>
</dbReference>
<comment type="caution">
    <text evidence="5">The sequence shown here is derived from an EMBL/GenBank/DDBJ whole genome shotgun (WGS) entry which is preliminary data.</text>
</comment>
<dbReference type="Gene3D" id="3.30.70.2390">
    <property type="match status" value="1"/>
</dbReference>
<name>A0ABV6US53_9ACTN</name>
<dbReference type="PANTHER" id="PTHR33392">
    <property type="entry name" value="POLYISOPRENYL-TEICHOIC ACID--PEPTIDOGLYCAN TEICHOIC ACID TRANSFERASE TAGU"/>
    <property type="match status" value="1"/>
</dbReference>
<evidence type="ECO:0000313" key="5">
    <source>
        <dbReference type="EMBL" id="MFC1404269.1"/>
    </source>
</evidence>
<feature type="domain" description="Cell envelope-related transcriptional attenuator" evidence="3">
    <location>
        <begin position="118"/>
        <end position="275"/>
    </location>
</feature>
<feature type="compositionally biased region" description="Polar residues" evidence="2">
    <location>
        <begin position="1"/>
        <end position="12"/>
    </location>
</feature>
<evidence type="ECO:0000256" key="2">
    <source>
        <dbReference type="SAM" id="MobiDB-lite"/>
    </source>
</evidence>
<protein>
    <submittedName>
        <fullName evidence="5">LCP family protein</fullName>
    </submittedName>
</protein>
<sequence length="528" mass="55179">MSSNQPGSNQTGNRRRRAEPQGRRRRCRPERPQVRIRRIALGCALLLLIGTGCAWGYVQYLDSNIKHGALSFGDQGAASQDAFGHTPLNILMIGSDTRDTAADLSLGGARASVGGPVHADVEILLHVSADRSNASLISIPRDTMVDIPACTDPATGKTYPESPHEQITDSLSHGGPGCTVYTWHQLTGIHIDHYMMVDFGGVVSMADAVGGVPVCTLGNVADPYSHLRLTRGTHVVKGVQALEWLRTRHGFGDGSDLYRTQVQHMYLTSLLRQLRSAGTLTDPGRILSLADAATKALTVDDGLDSVGRLAGLADQLKGLQPDRLTTVTMPYAEDPSNPRAWVIPMPGDAERLFSMVRGDIPLDAHGAPAGTASASASVSASAPASPPPAPSAAPAAPAVPAEVHLTVQNGSGIAGRATALTSALRAKGFTRTRNGLNAPEHQHSTTLSYPSADLAGAQLVARALHLPAADLHESATAAQPLLVVGSDWPTGSTFPAVATPSAGAVPTTAAQQSGDQSKCAKVNPVYAW</sequence>
<evidence type="ECO:0000259" key="3">
    <source>
        <dbReference type="Pfam" id="PF03816"/>
    </source>
</evidence>
<feature type="domain" description="LytR/CpsA/Psr regulator C-terminal" evidence="4">
    <location>
        <begin position="403"/>
        <end position="488"/>
    </location>
</feature>
<organism evidence="5 6">
    <name type="scientific">Streptacidiphilus cavernicola</name>
    <dbReference type="NCBI Taxonomy" id="3342716"/>
    <lineage>
        <taxon>Bacteria</taxon>
        <taxon>Bacillati</taxon>
        <taxon>Actinomycetota</taxon>
        <taxon>Actinomycetes</taxon>
        <taxon>Kitasatosporales</taxon>
        <taxon>Streptomycetaceae</taxon>
        <taxon>Streptacidiphilus</taxon>
    </lineage>
</organism>
<dbReference type="NCBIfam" id="TIGR00350">
    <property type="entry name" value="lytR_cpsA_psr"/>
    <property type="match status" value="1"/>
</dbReference>